<protein>
    <recommendedName>
        <fullName evidence="5">PAC domain-containing protein</fullName>
    </recommendedName>
</protein>
<dbReference type="Gene3D" id="3.30.450.20">
    <property type="entry name" value="PAS domain"/>
    <property type="match status" value="1"/>
</dbReference>
<dbReference type="InterPro" id="IPR000014">
    <property type="entry name" value="PAS"/>
</dbReference>
<dbReference type="PROSITE" id="PS50113">
    <property type="entry name" value="PAC"/>
    <property type="match status" value="1"/>
</dbReference>
<dbReference type="InterPro" id="IPR000700">
    <property type="entry name" value="PAS-assoc_C"/>
</dbReference>
<dbReference type="SUPFAM" id="SSF55785">
    <property type="entry name" value="PYP-like sensor domain (PAS domain)"/>
    <property type="match status" value="1"/>
</dbReference>
<gene>
    <name evidence="6" type="ORF">CERZMDRAFT_34480</name>
</gene>
<feature type="non-terminal residue" evidence="6">
    <location>
        <position position="1"/>
    </location>
</feature>
<dbReference type="Pfam" id="PF13426">
    <property type="entry name" value="PAS_9"/>
    <property type="match status" value="1"/>
</dbReference>
<dbReference type="PANTHER" id="PTHR47429">
    <property type="entry name" value="PROTEIN TWIN LOV 1"/>
    <property type="match status" value="1"/>
</dbReference>
<dbReference type="AlphaFoldDB" id="A0A6A6FQC4"/>
<evidence type="ECO:0000313" key="7">
    <source>
        <dbReference type="Proteomes" id="UP000799539"/>
    </source>
</evidence>
<feature type="region of interest" description="Disordered" evidence="4">
    <location>
        <begin position="90"/>
        <end position="110"/>
    </location>
</feature>
<keyword evidence="7" id="KW-1185">Reference proteome</keyword>
<dbReference type="GO" id="GO:0005634">
    <property type="term" value="C:nucleus"/>
    <property type="evidence" value="ECO:0007669"/>
    <property type="project" value="TreeGrafter"/>
</dbReference>
<sequence length="531" mass="58365">DDVHSWDLISPHELPIADEDRSENWLEKRAEMLYSADHLRLILSETAFHAKFLEFMRKHRPTRMPILMRYLAAHKAIRAQEYANSLAVQLSPQSPVPDSSAPSPTPVENESLQHAAREAFAELLREDLHFFIAHKYIKIVTSLVTRRVTGTLPDDLSEENGRLAEVFCLTDCRLRDNPIILASEGFTRHSGGNLQYVLGRNCRFMQGRGTTVDSCRRFAISCQERRDHTELFVNYRRDGTPFMSMVMNAPLLDSNGELRYFLGAQVDVSPLLRECAGLESLRALIERQAEDNGSSDNGDGQKSAPRTKIKALGEMLTREELEIIREHGGTLQAGRVFDSRGAKAGMCGNRVLIADESDSTEDDGSASSVHGTAASIAGIASTEGANGNLAGVYKHYVLVRPAPSLRILFASPTMRSAAPLQTPLLHTIGGSKQKRENLEASLRAGDVVTARVRWLNTPNENGEGPGATRWLHCTPLIHYNGQVGLWMIVLVKPDVDGGSTRVDHSVLSRSASVGTCEKNGAEDSVHPGGSV</sequence>
<evidence type="ECO:0000313" key="6">
    <source>
        <dbReference type="EMBL" id="KAF2215633.1"/>
    </source>
</evidence>
<dbReference type="PANTHER" id="PTHR47429:SF9">
    <property type="entry name" value="PAS DOMAIN-CONTAINING PROTEIN"/>
    <property type="match status" value="1"/>
</dbReference>
<evidence type="ECO:0000256" key="4">
    <source>
        <dbReference type="SAM" id="MobiDB-lite"/>
    </source>
</evidence>
<evidence type="ECO:0000256" key="3">
    <source>
        <dbReference type="ARBA" id="ARBA00022991"/>
    </source>
</evidence>
<evidence type="ECO:0000256" key="1">
    <source>
        <dbReference type="ARBA" id="ARBA00022630"/>
    </source>
</evidence>
<accession>A0A6A6FQC4</accession>
<proteinExistence type="predicted"/>
<keyword evidence="3" id="KW-0157">Chromophore</keyword>
<feature type="domain" description="PAC" evidence="5">
    <location>
        <begin position="227"/>
        <end position="280"/>
    </location>
</feature>
<name>A0A6A6FQC4_9PEZI</name>
<dbReference type="Proteomes" id="UP000799539">
    <property type="component" value="Unassembled WGS sequence"/>
</dbReference>
<evidence type="ECO:0000256" key="2">
    <source>
        <dbReference type="ARBA" id="ARBA00022643"/>
    </source>
</evidence>
<organism evidence="6 7">
    <name type="scientific">Cercospora zeae-maydis SCOH1-5</name>
    <dbReference type="NCBI Taxonomy" id="717836"/>
    <lineage>
        <taxon>Eukaryota</taxon>
        <taxon>Fungi</taxon>
        <taxon>Dikarya</taxon>
        <taxon>Ascomycota</taxon>
        <taxon>Pezizomycotina</taxon>
        <taxon>Dothideomycetes</taxon>
        <taxon>Dothideomycetidae</taxon>
        <taxon>Mycosphaerellales</taxon>
        <taxon>Mycosphaerellaceae</taxon>
        <taxon>Cercospora</taxon>
    </lineage>
</organism>
<keyword evidence="1" id="KW-0285">Flavoprotein</keyword>
<reference evidence="6" key="1">
    <citation type="journal article" date="2020" name="Stud. Mycol.">
        <title>101 Dothideomycetes genomes: a test case for predicting lifestyles and emergence of pathogens.</title>
        <authorList>
            <person name="Haridas S."/>
            <person name="Albert R."/>
            <person name="Binder M."/>
            <person name="Bloem J."/>
            <person name="Labutti K."/>
            <person name="Salamov A."/>
            <person name="Andreopoulos B."/>
            <person name="Baker S."/>
            <person name="Barry K."/>
            <person name="Bills G."/>
            <person name="Bluhm B."/>
            <person name="Cannon C."/>
            <person name="Castanera R."/>
            <person name="Culley D."/>
            <person name="Daum C."/>
            <person name="Ezra D."/>
            <person name="Gonzalez J."/>
            <person name="Henrissat B."/>
            <person name="Kuo A."/>
            <person name="Liang C."/>
            <person name="Lipzen A."/>
            <person name="Lutzoni F."/>
            <person name="Magnuson J."/>
            <person name="Mondo S."/>
            <person name="Nolan M."/>
            <person name="Ohm R."/>
            <person name="Pangilinan J."/>
            <person name="Park H.-J."/>
            <person name="Ramirez L."/>
            <person name="Alfaro M."/>
            <person name="Sun H."/>
            <person name="Tritt A."/>
            <person name="Yoshinaga Y."/>
            <person name="Zwiers L.-H."/>
            <person name="Turgeon B."/>
            <person name="Goodwin S."/>
            <person name="Spatafora J."/>
            <person name="Crous P."/>
            <person name="Grigoriev I."/>
        </authorList>
    </citation>
    <scope>NUCLEOTIDE SEQUENCE</scope>
    <source>
        <strain evidence="6">SCOH1-5</strain>
    </source>
</reference>
<dbReference type="InterPro" id="IPR035965">
    <property type="entry name" value="PAS-like_dom_sf"/>
</dbReference>
<dbReference type="EMBL" id="ML992665">
    <property type="protein sequence ID" value="KAF2215633.1"/>
    <property type="molecule type" value="Genomic_DNA"/>
</dbReference>
<evidence type="ECO:0000259" key="5">
    <source>
        <dbReference type="PROSITE" id="PS50113"/>
    </source>
</evidence>
<dbReference type="OrthoDB" id="447251at2759"/>
<keyword evidence="2" id="KW-0288">FMN</keyword>